<keyword evidence="3" id="KW-1185">Reference proteome</keyword>
<evidence type="ECO:0000256" key="1">
    <source>
        <dbReference type="SAM" id="MobiDB-lite"/>
    </source>
</evidence>
<evidence type="ECO:0000313" key="2">
    <source>
        <dbReference type="EMBL" id="GAA1750458.1"/>
    </source>
</evidence>
<dbReference type="Proteomes" id="UP001501475">
    <property type="component" value="Unassembled WGS sequence"/>
</dbReference>
<accession>A0ABP4WEP9</accession>
<proteinExistence type="predicted"/>
<feature type="region of interest" description="Disordered" evidence="1">
    <location>
        <begin position="115"/>
        <end position="146"/>
    </location>
</feature>
<evidence type="ECO:0000313" key="3">
    <source>
        <dbReference type="Proteomes" id="UP001501475"/>
    </source>
</evidence>
<name>A0ABP4WEP9_9MICO</name>
<dbReference type="EMBL" id="BAAAPN010000021">
    <property type="protein sequence ID" value="GAA1750458.1"/>
    <property type="molecule type" value="Genomic_DNA"/>
</dbReference>
<feature type="compositionally biased region" description="Basic and acidic residues" evidence="1">
    <location>
        <begin position="132"/>
        <end position="144"/>
    </location>
</feature>
<comment type="caution">
    <text evidence="2">The sequence shown here is derived from an EMBL/GenBank/DDBJ whole genome shotgun (WGS) entry which is preliminary data.</text>
</comment>
<sequence length="210" mass="21559">MAGRCEQLVIEVGHRQGGHGPQIGQDLPITRIVGADQDDRGARSHGRVDADGPGVDAALSEPAMAGRTELVLAANGLEAHRSPGRGDGARRDSGAAAERHHRAGDEILGLAEAQGPAVGGDAGDDDVGAQFADDKDGGGGHRPPETSIVMPVTYPAPSETNHRTTVGALVQIAGRDRGPSAETTLVSAIRHTVARVLDIPDDLVGVVRLP</sequence>
<feature type="region of interest" description="Disordered" evidence="1">
    <location>
        <begin position="78"/>
        <end position="100"/>
    </location>
</feature>
<gene>
    <name evidence="2" type="ORF">GCM10009810_08560</name>
</gene>
<organism evidence="2 3">
    <name type="scientific">Nostocoides vanveenii</name>
    <dbReference type="NCBI Taxonomy" id="330835"/>
    <lineage>
        <taxon>Bacteria</taxon>
        <taxon>Bacillati</taxon>
        <taxon>Actinomycetota</taxon>
        <taxon>Actinomycetes</taxon>
        <taxon>Micrococcales</taxon>
        <taxon>Intrasporangiaceae</taxon>
        <taxon>Nostocoides</taxon>
    </lineage>
</organism>
<reference evidence="3" key="1">
    <citation type="journal article" date="2019" name="Int. J. Syst. Evol. Microbiol.">
        <title>The Global Catalogue of Microorganisms (GCM) 10K type strain sequencing project: providing services to taxonomists for standard genome sequencing and annotation.</title>
        <authorList>
            <consortium name="The Broad Institute Genomics Platform"/>
            <consortium name="The Broad Institute Genome Sequencing Center for Infectious Disease"/>
            <person name="Wu L."/>
            <person name="Ma J."/>
        </authorList>
    </citation>
    <scope>NUCLEOTIDE SEQUENCE [LARGE SCALE GENOMIC DNA]</scope>
    <source>
        <strain evidence="3">JCM 15591</strain>
    </source>
</reference>
<protein>
    <submittedName>
        <fullName evidence="2">Uncharacterized protein</fullName>
    </submittedName>
</protein>